<dbReference type="PROSITE" id="PS51257">
    <property type="entry name" value="PROKAR_LIPOPROTEIN"/>
    <property type="match status" value="1"/>
</dbReference>
<proteinExistence type="inferred from homology"/>
<dbReference type="Pfam" id="PF00754">
    <property type="entry name" value="F5_F8_type_C"/>
    <property type="match status" value="3"/>
</dbReference>
<dbReference type="CDD" id="cd08023">
    <property type="entry name" value="GH16_laminarinase_like"/>
    <property type="match status" value="1"/>
</dbReference>
<dbReference type="InterPro" id="IPR013320">
    <property type="entry name" value="ConA-like_dom_sf"/>
</dbReference>
<dbReference type="Pfam" id="PF00722">
    <property type="entry name" value="Glyco_hydro_16"/>
    <property type="match status" value="1"/>
</dbReference>
<dbReference type="PROSITE" id="PS51762">
    <property type="entry name" value="GH16_2"/>
    <property type="match status" value="1"/>
</dbReference>
<accession>A0A1W1UQ98</accession>
<name>A0A1W1UQ98_9DEIO</name>
<gene>
    <name evidence="5" type="ORF">SAMN00790413_04350</name>
</gene>
<keyword evidence="6" id="KW-1185">Reference proteome</keyword>
<dbReference type="SMART" id="SM00231">
    <property type="entry name" value="FA58C"/>
    <property type="match status" value="2"/>
</dbReference>
<evidence type="ECO:0000259" key="4">
    <source>
        <dbReference type="PROSITE" id="PS51762"/>
    </source>
</evidence>
<evidence type="ECO:0000313" key="6">
    <source>
        <dbReference type="Proteomes" id="UP000192582"/>
    </source>
</evidence>
<dbReference type="Proteomes" id="UP000192582">
    <property type="component" value="Unassembled WGS sequence"/>
</dbReference>
<dbReference type="GO" id="GO:0005975">
    <property type="term" value="P:carbohydrate metabolic process"/>
    <property type="evidence" value="ECO:0007669"/>
    <property type="project" value="InterPro"/>
</dbReference>
<organism evidence="5 6">
    <name type="scientific">Deinococcus hopiensis KR-140</name>
    <dbReference type="NCBI Taxonomy" id="695939"/>
    <lineage>
        <taxon>Bacteria</taxon>
        <taxon>Thermotogati</taxon>
        <taxon>Deinococcota</taxon>
        <taxon>Deinococci</taxon>
        <taxon>Deinococcales</taxon>
        <taxon>Deinococcaceae</taxon>
        <taxon>Deinococcus</taxon>
    </lineage>
</organism>
<dbReference type="STRING" id="695939.SAMN00790413_04350"/>
<feature type="domain" description="GH16" evidence="4">
    <location>
        <begin position="498"/>
        <end position="777"/>
    </location>
</feature>
<feature type="domain" description="F5/8 type C" evidence="3">
    <location>
        <begin position="315"/>
        <end position="472"/>
    </location>
</feature>
<feature type="chain" id="PRO_5012415929" evidence="2">
    <location>
        <begin position="20"/>
        <end position="777"/>
    </location>
</feature>
<dbReference type="PANTHER" id="PTHR10963">
    <property type="entry name" value="GLYCOSYL HYDROLASE-RELATED"/>
    <property type="match status" value="1"/>
</dbReference>
<dbReference type="GO" id="GO:0004553">
    <property type="term" value="F:hydrolase activity, hydrolyzing O-glycosyl compounds"/>
    <property type="evidence" value="ECO:0007669"/>
    <property type="project" value="InterPro"/>
</dbReference>
<dbReference type="Gene3D" id="2.60.120.200">
    <property type="match status" value="1"/>
</dbReference>
<evidence type="ECO:0000256" key="2">
    <source>
        <dbReference type="SAM" id="SignalP"/>
    </source>
</evidence>
<evidence type="ECO:0000313" key="5">
    <source>
        <dbReference type="EMBL" id="SMB83318.1"/>
    </source>
</evidence>
<feature type="domain" description="F5/8 type C" evidence="3">
    <location>
        <begin position="38"/>
        <end position="175"/>
    </location>
</feature>
<feature type="signal peptide" evidence="2">
    <location>
        <begin position="1"/>
        <end position="19"/>
    </location>
</feature>
<dbReference type="SUPFAM" id="SSF49785">
    <property type="entry name" value="Galactose-binding domain-like"/>
    <property type="match status" value="3"/>
</dbReference>
<dbReference type="PROSITE" id="PS50022">
    <property type="entry name" value="FA58C_3"/>
    <property type="match status" value="3"/>
</dbReference>
<sequence>MKRVAALVTSLSVALSACGTSPHVPEVQAGLSGSAALASQAVPGCAAANLAQGKTVTASSTENATSLAARFAVDGDAGTRWASQASDAQWLQVDLGSTQNICGVTLQWEAAYAKTFQLEVSNDGTTWTPASGVVNGTGGTQNVSVTGTGRYIRMTGLTRATGYGYSLFEFQVFGSAAAGTTCTTTNVAQGKTVTASSTENATTLAARFAVDGDAGTRWASQASDAQWLQVDLGSIQNICGVTLQWEAAYAKTFQLEVSNDGTTWTPASGVVNGTGGTQNVSVSASGRYIRMTGLTRATGYGYSLYEFKVFTAGGTGSTLPGGPTVKISGNKRAYASTTQDRGADPAYAIDGNLGTRWSSGSSAKAWLMLDLGAAARIDRVELDWERAWSSRYTLEVSNDRQNWTAVGGVQTNPRVQDGVTSTPPASEYHDTVALNLTQPYRYVRINSTERGWSAGDGSQYGISLYEFAVYGAGGQDNPAVIGGPPAPTGNTWALKWQDEFDSAATPLKVDGNRWNYELGDGCAKGLCGWGNGERQYYTDSLSNVALQNGLLNITARKNDQGHPYTSGRITTAGKYQFTYGRVAARIRMQMPATAAGAKDGAVGVWGAFWMLGFDVDDPYVGWPNAGETDIFENIGYSWWYSSSLHGPGYSGGGSIGESYNKQDTASGIALNGHPDFKTTDWHTYQAQWDADQIVFSIDDVPYRTVSRAETEQRGYWVFNRPNYIILNVAYDGAYPAAYRNNAQNFTGARTADGLAQLAENNFPHTMQVDWVRVYQRQ</sequence>
<comment type="similarity">
    <text evidence="1">Belongs to the glycosyl hydrolase 16 family.</text>
</comment>
<dbReference type="SUPFAM" id="SSF49899">
    <property type="entry name" value="Concanavalin A-like lectins/glucanases"/>
    <property type="match status" value="1"/>
</dbReference>
<dbReference type="EMBL" id="FWWU01000006">
    <property type="protein sequence ID" value="SMB83318.1"/>
    <property type="molecule type" value="Genomic_DNA"/>
</dbReference>
<dbReference type="Gene3D" id="2.60.120.260">
    <property type="entry name" value="Galactose-binding domain-like"/>
    <property type="match status" value="3"/>
</dbReference>
<feature type="domain" description="F5/8 type C" evidence="3">
    <location>
        <begin position="182"/>
        <end position="312"/>
    </location>
</feature>
<reference evidence="5 6" key="1">
    <citation type="submission" date="2017-04" db="EMBL/GenBank/DDBJ databases">
        <authorList>
            <person name="Afonso C.L."/>
            <person name="Miller P.J."/>
            <person name="Scott M.A."/>
            <person name="Spackman E."/>
            <person name="Goraichik I."/>
            <person name="Dimitrov K.M."/>
            <person name="Suarez D.L."/>
            <person name="Swayne D.E."/>
        </authorList>
    </citation>
    <scope>NUCLEOTIDE SEQUENCE [LARGE SCALE GENOMIC DNA]</scope>
    <source>
        <strain evidence="5 6">KR-140</strain>
    </source>
</reference>
<dbReference type="RefSeq" id="WP_212648274.1">
    <property type="nucleotide sequence ID" value="NZ_FWWU01000006.1"/>
</dbReference>
<evidence type="ECO:0000259" key="3">
    <source>
        <dbReference type="PROSITE" id="PS50022"/>
    </source>
</evidence>
<evidence type="ECO:0000256" key="1">
    <source>
        <dbReference type="ARBA" id="ARBA00006865"/>
    </source>
</evidence>
<dbReference type="InterPro" id="IPR000757">
    <property type="entry name" value="Beta-glucanase-like"/>
</dbReference>
<dbReference type="AlphaFoldDB" id="A0A1W1UQ98"/>
<protein>
    <submittedName>
        <fullName evidence="5">Beta-glucanase/Beta-glucan synthetase</fullName>
    </submittedName>
</protein>
<dbReference type="InterPro" id="IPR008979">
    <property type="entry name" value="Galactose-bd-like_sf"/>
</dbReference>
<dbReference type="InterPro" id="IPR000421">
    <property type="entry name" value="FA58C"/>
</dbReference>
<keyword evidence="2" id="KW-0732">Signal</keyword>
<dbReference type="PANTHER" id="PTHR10963:SF55">
    <property type="entry name" value="GLYCOSIDE HYDROLASE FAMILY 16 PROTEIN"/>
    <property type="match status" value="1"/>
</dbReference>
<dbReference type="InterPro" id="IPR050546">
    <property type="entry name" value="Glycosyl_Hydrlase_16"/>
</dbReference>